<keyword evidence="2" id="KW-0812">Transmembrane</keyword>
<feature type="region of interest" description="Disordered" evidence="1">
    <location>
        <begin position="311"/>
        <end position="358"/>
    </location>
</feature>
<reference evidence="4 5" key="1">
    <citation type="submission" date="2016-06" db="EMBL/GenBank/DDBJ databases">
        <authorList>
            <person name="Kjaerup R.B."/>
            <person name="Dalgaard T.S."/>
            <person name="Juul-Madsen H.R."/>
        </authorList>
    </citation>
    <scope>NUCLEOTIDE SEQUENCE [LARGE SCALE GENOMIC DNA]</scope>
    <source>
        <strain evidence="4">LMG947</strain>
    </source>
</reference>
<evidence type="ECO:0000313" key="5">
    <source>
        <dbReference type="Proteomes" id="UP000092503"/>
    </source>
</evidence>
<dbReference type="Pfam" id="PF03929">
    <property type="entry name" value="PepSY_TM"/>
    <property type="match status" value="1"/>
</dbReference>
<name>A0A1C3NQ54_9XANT</name>
<evidence type="ECO:0000313" key="3">
    <source>
        <dbReference type="EMBL" id="PPV05528.1"/>
    </source>
</evidence>
<dbReference type="EMBL" id="MDCE01000027">
    <property type="protein sequence ID" value="PPV05528.1"/>
    <property type="molecule type" value="Genomic_DNA"/>
</dbReference>
<feature type="transmembrane region" description="Helical" evidence="2">
    <location>
        <begin position="157"/>
        <end position="177"/>
    </location>
</feature>
<dbReference type="PANTHER" id="PTHR34219">
    <property type="entry name" value="IRON-REGULATED INNER MEMBRANE PROTEIN-RELATED"/>
    <property type="match status" value="1"/>
</dbReference>
<feature type="transmembrane region" description="Helical" evidence="2">
    <location>
        <begin position="197"/>
        <end position="218"/>
    </location>
</feature>
<organism evidence="4 5">
    <name type="scientific">Xanthomonas bromi</name>
    <dbReference type="NCBI Taxonomy" id="56449"/>
    <lineage>
        <taxon>Bacteria</taxon>
        <taxon>Pseudomonadati</taxon>
        <taxon>Pseudomonadota</taxon>
        <taxon>Gammaproteobacteria</taxon>
        <taxon>Lysobacterales</taxon>
        <taxon>Lysobacteraceae</taxon>
        <taxon>Xanthomonas</taxon>
    </lineage>
</organism>
<feature type="transmembrane region" description="Helical" evidence="2">
    <location>
        <begin position="456"/>
        <end position="477"/>
    </location>
</feature>
<keyword evidence="2" id="KW-1133">Transmembrane helix</keyword>
<dbReference type="InterPro" id="IPR005625">
    <property type="entry name" value="PepSY-ass_TM"/>
</dbReference>
<dbReference type="OrthoDB" id="9791166at2"/>
<dbReference type="RefSeq" id="WP_065469728.1">
    <property type="nucleotide sequence ID" value="NZ_FLTX01000054.1"/>
</dbReference>
<protein>
    <submittedName>
        <fullName evidence="3">PepSY domain-containing protein</fullName>
    </submittedName>
</protein>
<feature type="transmembrane region" description="Helical" evidence="2">
    <location>
        <begin position="28"/>
        <end position="52"/>
    </location>
</feature>
<dbReference type="STRING" id="56449.XBLMG947_3332"/>
<feature type="transmembrane region" description="Helical" evidence="2">
    <location>
        <begin position="497"/>
        <end position="524"/>
    </location>
</feature>
<dbReference type="Proteomes" id="UP000092503">
    <property type="component" value="Unassembled WGS sequence"/>
</dbReference>
<gene>
    <name evidence="4" type="ORF">XBLMG947_3332</name>
    <name evidence="3" type="ORF">XbrCFBP1976_16580</name>
</gene>
<keyword evidence="6" id="KW-1185">Reference proteome</keyword>
<sequence>MPATTDPGSVAEVRQDGRWRFYRVVWRWHFYAGLLVLPFIIWLAVTGAAFLYQDAIDRGVHHALKVVPVGEARLPAQQLVAAAQERYGGRLFVYTTPKRADASAEVGLVDADGVRQVVYVDPYRARMLGALPEHGTLSWTIRRLHSLALIGPYARGLIEMAGGWAIVLVLTGVYLWWPRGRRGGVISVRGKPTQRLFWRDLHAVTGAGVGAILLLLALTGMPWSWLWGAQINRWANGHDFGYPAGLRVQQPMSEQRLTDSGEPAWSLRQARLPQSVVPAQRAVGSDERLHDAQAGGLQVGNEHAEHIAGSVHAGHADHEEQAKSAGESEDSEEVAQSAHAEQHTHSAERAHVAHGGAGGVAAPGRGAIGLDAAIARFDARGILPGYSVAPPRGATGVYTASVYPADLQRQRVIHLDQYSGAVLLDMRYRDYGPLAKLLEWGINVHLGQQYGTANQVILLLACIAIVLLCVSAAVMWWKRRPSGGLGVPPLPTDPRTLRGLMALLVLCGLIFPLVGLSLLLMWIVDRYWMQRAQAEATAGR</sequence>
<accession>A0A1C3NQ54</accession>
<evidence type="ECO:0000256" key="2">
    <source>
        <dbReference type="SAM" id="Phobius"/>
    </source>
</evidence>
<dbReference type="PANTHER" id="PTHR34219:SF1">
    <property type="entry name" value="PEPSY DOMAIN-CONTAINING PROTEIN"/>
    <property type="match status" value="1"/>
</dbReference>
<evidence type="ECO:0000256" key="1">
    <source>
        <dbReference type="SAM" id="MobiDB-lite"/>
    </source>
</evidence>
<dbReference type="Proteomes" id="UP000239710">
    <property type="component" value="Unassembled WGS sequence"/>
</dbReference>
<keyword evidence="2" id="KW-0472">Membrane</keyword>
<proteinExistence type="predicted"/>
<feature type="compositionally biased region" description="Basic and acidic residues" evidence="1">
    <location>
        <begin position="340"/>
        <end position="351"/>
    </location>
</feature>
<evidence type="ECO:0000313" key="4">
    <source>
        <dbReference type="EMBL" id="SBV52536.1"/>
    </source>
</evidence>
<evidence type="ECO:0000313" key="6">
    <source>
        <dbReference type="Proteomes" id="UP000239710"/>
    </source>
</evidence>
<dbReference type="EMBL" id="FLTX01000054">
    <property type="protein sequence ID" value="SBV52536.1"/>
    <property type="molecule type" value="Genomic_DNA"/>
</dbReference>
<dbReference type="AlphaFoldDB" id="A0A1C3NQ54"/>
<reference evidence="3 6" key="2">
    <citation type="submission" date="2016-08" db="EMBL/GenBank/DDBJ databases">
        <title>Evolution of the type three secretion system and type three effector repertoires in Xanthomonas.</title>
        <authorList>
            <person name="Merda D."/>
            <person name="Briand M."/>
            <person name="Bosis E."/>
            <person name="Rousseau C."/>
            <person name="Portier P."/>
            <person name="Jacques M.-A."/>
            <person name="Fischer-Le Saux M."/>
        </authorList>
    </citation>
    <scope>NUCLEOTIDE SEQUENCE [LARGE SCALE GENOMIC DNA]</scope>
    <source>
        <strain evidence="3 6">CFBP1976</strain>
    </source>
</reference>